<keyword evidence="2" id="KW-1185">Reference proteome</keyword>
<sequence>MKWKKGEMSKRRAVTIAESPASEVLCPPSLGSSVYFTGISGALLPVSAAVTANDRKAPDEAYGKKSLRTKVLYIPHLNQIPISSKRQLDFFAHTTRVCWFLSLSHPCMNPIRPAAQTKALRGMQSTYGDQRILPDLNSFREGELDVAAVRARSVGGDTGLTLY</sequence>
<gene>
    <name evidence="1" type="ORF">RRG08_027095</name>
</gene>
<proteinExistence type="predicted"/>
<dbReference type="AlphaFoldDB" id="A0AAE0YTC6"/>
<comment type="caution">
    <text evidence="1">The sequence shown here is derived from an EMBL/GenBank/DDBJ whole genome shotgun (WGS) entry which is preliminary data.</text>
</comment>
<dbReference type="EMBL" id="JAWDGP010005484">
    <property type="protein sequence ID" value="KAK3756680.1"/>
    <property type="molecule type" value="Genomic_DNA"/>
</dbReference>
<reference evidence="1" key="1">
    <citation type="journal article" date="2023" name="G3 (Bethesda)">
        <title>A reference genome for the long-term kleptoplast-retaining sea slug Elysia crispata morphotype clarki.</title>
        <authorList>
            <person name="Eastman K.E."/>
            <person name="Pendleton A.L."/>
            <person name="Shaikh M.A."/>
            <person name="Suttiyut T."/>
            <person name="Ogas R."/>
            <person name="Tomko P."/>
            <person name="Gavelis G."/>
            <person name="Widhalm J.R."/>
            <person name="Wisecaver J.H."/>
        </authorList>
    </citation>
    <scope>NUCLEOTIDE SEQUENCE</scope>
    <source>
        <strain evidence="1">ECLA1</strain>
    </source>
</reference>
<protein>
    <submittedName>
        <fullName evidence="1">Uncharacterized protein</fullName>
    </submittedName>
</protein>
<accession>A0AAE0YTC6</accession>
<evidence type="ECO:0000313" key="1">
    <source>
        <dbReference type="EMBL" id="KAK3756680.1"/>
    </source>
</evidence>
<evidence type="ECO:0000313" key="2">
    <source>
        <dbReference type="Proteomes" id="UP001283361"/>
    </source>
</evidence>
<dbReference type="Proteomes" id="UP001283361">
    <property type="component" value="Unassembled WGS sequence"/>
</dbReference>
<organism evidence="1 2">
    <name type="scientific">Elysia crispata</name>
    <name type="common">lettuce slug</name>
    <dbReference type="NCBI Taxonomy" id="231223"/>
    <lineage>
        <taxon>Eukaryota</taxon>
        <taxon>Metazoa</taxon>
        <taxon>Spiralia</taxon>
        <taxon>Lophotrochozoa</taxon>
        <taxon>Mollusca</taxon>
        <taxon>Gastropoda</taxon>
        <taxon>Heterobranchia</taxon>
        <taxon>Euthyneura</taxon>
        <taxon>Panpulmonata</taxon>
        <taxon>Sacoglossa</taxon>
        <taxon>Placobranchoidea</taxon>
        <taxon>Plakobranchidae</taxon>
        <taxon>Elysia</taxon>
    </lineage>
</organism>
<name>A0AAE0YTC6_9GAST</name>